<reference evidence="8 9" key="1">
    <citation type="journal article" date="2019" name="Sci. Rep.">
        <title>A high-quality genome of Eragrostis curvula grass provides insights into Poaceae evolution and supports new strategies to enhance forage quality.</title>
        <authorList>
            <person name="Carballo J."/>
            <person name="Santos B.A.C.M."/>
            <person name="Zappacosta D."/>
            <person name="Garbus I."/>
            <person name="Selva J.P."/>
            <person name="Gallo C.A."/>
            <person name="Diaz A."/>
            <person name="Albertini E."/>
            <person name="Caccamo M."/>
            <person name="Echenique V."/>
        </authorList>
    </citation>
    <scope>NUCLEOTIDE SEQUENCE [LARGE SCALE GENOMIC DNA]</scope>
    <source>
        <strain evidence="9">cv. Victoria</strain>
        <tissue evidence="8">Leaf</tissue>
    </source>
</reference>
<organism evidence="8 9">
    <name type="scientific">Eragrostis curvula</name>
    <name type="common">weeping love grass</name>
    <dbReference type="NCBI Taxonomy" id="38414"/>
    <lineage>
        <taxon>Eukaryota</taxon>
        <taxon>Viridiplantae</taxon>
        <taxon>Streptophyta</taxon>
        <taxon>Embryophyta</taxon>
        <taxon>Tracheophyta</taxon>
        <taxon>Spermatophyta</taxon>
        <taxon>Magnoliopsida</taxon>
        <taxon>Liliopsida</taxon>
        <taxon>Poales</taxon>
        <taxon>Poaceae</taxon>
        <taxon>PACMAD clade</taxon>
        <taxon>Chloridoideae</taxon>
        <taxon>Eragrostideae</taxon>
        <taxon>Eragrostidinae</taxon>
        <taxon>Eragrostis</taxon>
    </lineage>
</organism>
<dbReference type="PROSITE" id="PS50811">
    <property type="entry name" value="WRKY"/>
    <property type="match status" value="1"/>
</dbReference>
<dbReference type="OrthoDB" id="2021064at2759"/>
<dbReference type="EMBL" id="RWGY01000013">
    <property type="protein sequence ID" value="TVU27308.1"/>
    <property type="molecule type" value="Genomic_DNA"/>
</dbReference>
<evidence type="ECO:0000256" key="1">
    <source>
        <dbReference type="ARBA" id="ARBA00004123"/>
    </source>
</evidence>
<dbReference type="Gene3D" id="2.20.25.80">
    <property type="entry name" value="WRKY domain"/>
    <property type="match status" value="1"/>
</dbReference>
<evidence type="ECO:0000256" key="3">
    <source>
        <dbReference type="ARBA" id="ARBA00023125"/>
    </source>
</evidence>
<dbReference type="GO" id="GO:0005634">
    <property type="term" value="C:nucleus"/>
    <property type="evidence" value="ECO:0007669"/>
    <property type="project" value="UniProtKB-SubCell"/>
</dbReference>
<feature type="region of interest" description="Disordered" evidence="6">
    <location>
        <begin position="74"/>
        <end position="113"/>
    </location>
</feature>
<evidence type="ECO:0000256" key="6">
    <source>
        <dbReference type="SAM" id="MobiDB-lite"/>
    </source>
</evidence>
<protein>
    <recommendedName>
        <fullName evidence="7">WRKY domain-containing protein</fullName>
    </recommendedName>
</protein>
<feature type="compositionally biased region" description="Polar residues" evidence="6">
    <location>
        <begin position="77"/>
        <end position="86"/>
    </location>
</feature>
<dbReference type="GO" id="GO:0043565">
    <property type="term" value="F:sequence-specific DNA binding"/>
    <property type="evidence" value="ECO:0007669"/>
    <property type="project" value="InterPro"/>
</dbReference>
<evidence type="ECO:0000259" key="7">
    <source>
        <dbReference type="PROSITE" id="PS50811"/>
    </source>
</evidence>
<dbReference type="InterPro" id="IPR036576">
    <property type="entry name" value="WRKY_dom_sf"/>
</dbReference>
<evidence type="ECO:0000256" key="5">
    <source>
        <dbReference type="ARBA" id="ARBA00023242"/>
    </source>
</evidence>
<proteinExistence type="predicted"/>
<gene>
    <name evidence="8" type="ORF">EJB05_29909</name>
</gene>
<accession>A0A5J9UVL6</accession>
<name>A0A5J9UVL6_9POAL</name>
<dbReference type="GO" id="GO:0003700">
    <property type="term" value="F:DNA-binding transcription factor activity"/>
    <property type="evidence" value="ECO:0007669"/>
    <property type="project" value="InterPro"/>
</dbReference>
<keyword evidence="2" id="KW-0805">Transcription regulation</keyword>
<evidence type="ECO:0000313" key="8">
    <source>
        <dbReference type="EMBL" id="TVU27308.1"/>
    </source>
</evidence>
<dbReference type="Pfam" id="PF03106">
    <property type="entry name" value="WRKY"/>
    <property type="match status" value="1"/>
</dbReference>
<dbReference type="InterPro" id="IPR044810">
    <property type="entry name" value="WRKY_plant"/>
</dbReference>
<keyword evidence="4" id="KW-0804">Transcription</keyword>
<keyword evidence="5" id="KW-0539">Nucleus</keyword>
<comment type="subcellular location">
    <subcellularLocation>
        <location evidence="1">Nucleus</location>
    </subcellularLocation>
</comment>
<feature type="domain" description="WRKY" evidence="7">
    <location>
        <begin position="119"/>
        <end position="163"/>
    </location>
</feature>
<feature type="non-terminal residue" evidence="8">
    <location>
        <position position="1"/>
    </location>
</feature>
<evidence type="ECO:0000313" key="9">
    <source>
        <dbReference type="Proteomes" id="UP000324897"/>
    </source>
</evidence>
<dbReference type="PANTHER" id="PTHR31282">
    <property type="entry name" value="WRKY TRANSCRIPTION FACTOR 21-RELATED"/>
    <property type="match status" value="1"/>
</dbReference>
<dbReference type="Gramene" id="TVU27308">
    <property type="protein sequence ID" value="TVU27308"/>
    <property type="gene ID" value="EJB05_29909"/>
</dbReference>
<keyword evidence="9" id="KW-1185">Reference proteome</keyword>
<dbReference type="InterPro" id="IPR003657">
    <property type="entry name" value="WRKY_dom"/>
</dbReference>
<evidence type="ECO:0000256" key="4">
    <source>
        <dbReference type="ARBA" id="ARBA00023163"/>
    </source>
</evidence>
<evidence type="ECO:0000256" key="2">
    <source>
        <dbReference type="ARBA" id="ARBA00023015"/>
    </source>
</evidence>
<dbReference type="SUPFAM" id="SSF118290">
    <property type="entry name" value="WRKY DNA-binding domain"/>
    <property type="match status" value="1"/>
</dbReference>
<sequence length="241" mass="27340">MMEAMRLQQELVMQLRAPVLPLLHNVDHRPAELAVQLFNDVIGCNISVISTLNGCLIRSGAGGSPAIELVDDKSLVRKNNSTNTGQRSEDQGKRNSVGQKRRRNDKRSRSLVTHVPHYDGHEWRKYGQKNINGWQHPRSYYRCTYRSERRCLATKTVQQQEQNDSTGNGTVTEEIAKYSVVYYGDHTCKDHGINTVQPPHQLVNMDVQGAEMVQTTTNIEEIEEDFDLPALLEGFDSSFIN</sequence>
<dbReference type="AlphaFoldDB" id="A0A5J9UVL6"/>
<dbReference type="SMART" id="SM00774">
    <property type="entry name" value="WRKY"/>
    <property type="match status" value="1"/>
</dbReference>
<comment type="caution">
    <text evidence="8">The sequence shown here is derived from an EMBL/GenBank/DDBJ whole genome shotgun (WGS) entry which is preliminary data.</text>
</comment>
<keyword evidence="3" id="KW-0238">DNA-binding</keyword>
<dbReference type="Proteomes" id="UP000324897">
    <property type="component" value="Chromosome 2"/>
</dbReference>